<keyword evidence="14" id="KW-1133">Transmembrane helix</keyword>
<dbReference type="CDD" id="cd06899">
    <property type="entry name" value="lectin_legume_LecRK_Arcelin_ConA"/>
    <property type="match status" value="1"/>
</dbReference>
<evidence type="ECO:0000256" key="1">
    <source>
        <dbReference type="ARBA" id="ARBA00004251"/>
    </source>
</evidence>
<keyword evidence="17" id="KW-0325">Glycoprotein</keyword>
<dbReference type="GO" id="GO:0005886">
    <property type="term" value="C:plasma membrane"/>
    <property type="evidence" value="ECO:0007669"/>
    <property type="project" value="UniProtKB-SubCell"/>
</dbReference>
<dbReference type="InterPro" id="IPR008271">
    <property type="entry name" value="Ser/Thr_kinase_AS"/>
</dbReference>
<keyword evidence="15" id="KW-0472">Membrane</keyword>
<dbReference type="Pfam" id="PF00069">
    <property type="entry name" value="Pkinase"/>
    <property type="match status" value="1"/>
</dbReference>
<keyword evidence="10" id="KW-0430">Lectin</keyword>
<dbReference type="PROSITE" id="PS00307">
    <property type="entry name" value="LECTIN_LEGUME_BETA"/>
    <property type="match status" value="1"/>
</dbReference>
<dbReference type="Gene3D" id="1.10.510.10">
    <property type="entry name" value="Transferase(Phosphotransferase) domain 1"/>
    <property type="match status" value="1"/>
</dbReference>
<accession>A0ABC9FSN5</accession>
<dbReference type="EC" id="2.7.11.1" evidence="4"/>
<keyword evidence="12" id="KW-0418">Kinase</keyword>
<evidence type="ECO:0000256" key="2">
    <source>
        <dbReference type="ARBA" id="ARBA00008536"/>
    </source>
</evidence>
<feature type="chain" id="PRO_5044742973" description="non-specific serine/threonine protein kinase" evidence="19">
    <location>
        <begin position="29"/>
        <end position="664"/>
    </location>
</feature>
<dbReference type="FunFam" id="3.30.200.20:FF:000168">
    <property type="entry name" value="L-type lectin-domain containing receptor kinase IX.1"/>
    <property type="match status" value="1"/>
</dbReference>
<evidence type="ECO:0000256" key="12">
    <source>
        <dbReference type="ARBA" id="ARBA00022777"/>
    </source>
</evidence>
<keyword evidence="11 18" id="KW-0547">Nucleotide-binding</keyword>
<evidence type="ECO:0000256" key="18">
    <source>
        <dbReference type="PROSITE-ProRule" id="PRU10141"/>
    </source>
</evidence>
<evidence type="ECO:0000313" key="22">
    <source>
        <dbReference type="Proteomes" id="UP001497457"/>
    </source>
</evidence>
<dbReference type="InterPro" id="IPR017441">
    <property type="entry name" value="Protein_kinase_ATP_BS"/>
</dbReference>
<evidence type="ECO:0000256" key="3">
    <source>
        <dbReference type="ARBA" id="ARBA00010217"/>
    </source>
</evidence>
<dbReference type="SMART" id="SM00220">
    <property type="entry name" value="S_TKc"/>
    <property type="match status" value="1"/>
</dbReference>
<evidence type="ECO:0000256" key="8">
    <source>
        <dbReference type="ARBA" id="ARBA00022692"/>
    </source>
</evidence>
<dbReference type="Gene3D" id="3.30.200.20">
    <property type="entry name" value="Phosphorylase Kinase, domain 1"/>
    <property type="match status" value="1"/>
</dbReference>
<keyword evidence="6" id="KW-0723">Serine/threonine-protein kinase</keyword>
<comment type="subcellular location">
    <subcellularLocation>
        <location evidence="1">Cell membrane</location>
        <topology evidence="1">Single-pass type I membrane protein</topology>
    </subcellularLocation>
</comment>
<evidence type="ECO:0000256" key="13">
    <source>
        <dbReference type="ARBA" id="ARBA00022840"/>
    </source>
</evidence>
<evidence type="ECO:0000256" key="7">
    <source>
        <dbReference type="ARBA" id="ARBA00022679"/>
    </source>
</evidence>
<keyword evidence="16" id="KW-0675">Receptor</keyword>
<evidence type="ECO:0000256" key="6">
    <source>
        <dbReference type="ARBA" id="ARBA00022527"/>
    </source>
</evidence>
<feature type="domain" description="Protein kinase" evidence="20">
    <location>
        <begin position="375"/>
        <end position="654"/>
    </location>
</feature>
<evidence type="ECO:0000256" key="11">
    <source>
        <dbReference type="ARBA" id="ARBA00022741"/>
    </source>
</evidence>
<dbReference type="SUPFAM" id="SSF49899">
    <property type="entry name" value="Concanavalin A-like lectins/glucanases"/>
    <property type="match status" value="1"/>
</dbReference>
<gene>
    <name evidence="21" type="ORF">URODEC1_LOCUS108383</name>
</gene>
<evidence type="ECO:0000259" key="20">
    <source>
        <dbReference type="PROSITE" id="PS50011"/>
    </source>
</evidence>
<evidence type="ECO:0000256" key="14">
    <source>
        <dbReference type="ARBA" id="ARBA00022989"/>
    </source>
</evidence>
<evidence type="ECO:0000256" key="4">
    <source>
        <dbReference type="ARBA" id="ARBA00012513"/>
    </source>
</evidence>
<evidence type="ECO:0000256" key="19">
    <source>
        <dbReference type="SAM" id="SignalP"/>
    </source>
</evidence>
<dbReference type="InterPro" id="IPR013320">
    <property type="entry name" value="ConA-like_dom_sf"/>
</dbReference>
<feature type="signal peptide" evidence="19">
    <location>
        <begin position="1"/>
        <end position="28"/>
    </location>
</feature>
<dbReference type="GO" id="GO:0005524">
    <property type="term" value="F:ATP binding"/>
    <property type="evidence" value="ECO:0007669"/>
    <property type="project" value="UniProtKB-UniRule"/>
</dbReference>
<evidence type="ECO:0000256" key="5">
    <source>
        <dbReference type="ARBA" id="ARBA00022475"/>
    </source>
</evidence>
<comment type="similarity">
    <text evidence="2">In the N-terminal section; belongs to the leguminous lectin family.</text>
</comment>
<keyword evidence="13 18" id="KW-0067">ATP-binding</keyword>
<organism evidence="21 22">
    <name type="scientific">Urochloa decumbens</name>
    <dbReference type="NCBI Taxonomy" id="240449"/>
    <lineage>
        <taxon>Eukaryota</taxon>
        <taxon>Viridiplantae</taxon>
        <taxon>Streptophyta</taxon>
        <taxon>Embryophyta</taxon>
        <taxon>Tracheophyta</taxon>
        <taxon>Spermatophyta</taxon>
        <taxon>Magnoliopsida</taxon>
        <taxon>Liliopsida</taxon>
        <taxon>Poales</taxon>
        <taxon>Poaceae</taxon>
        <taxon>PACMAD clade</taxon>
        <taxon>Panicoideae</taxon>
        <taxon>Panicodae</taxon>
        <taxon>Paniceae</taxon>
        <taxon>Melinidinae</taxon>
        <taxon>Urochloa</taxon>
    </lineage>
</organism>
<comment type="similarity">
    <text evidence="3">In the C-terminal section; belongs to the protein kinase superfamily. Ser/Thr protein kinase family.</text>
</comment>
<feature type="binding site" evidence="18">
    <location>
        <position position="404"/>
    </location>
    <ligand>
        <name>ATP</name>
        <dbReference type="ChEBI" id="CHEBI:30616"/>
    </ligand>
</feature>
<keyword evidence="22" id="KW-1185">Reference proteome</keyword>
<evidence type="ECO:0000313" key="21">
    <source>
        <dbReference type="EMBL" id="CAL5081004.1"/>
    </source>
</evidence>
<evidence type="ECO:0000256" key="9">
    <source>
        <dbReference type="ARBA" id="ARBA00022729"/>
    </source>
</evidence>
<name>A0ABC9FSN5_9POAL</name>
<dbReference type="FunFam" id="1.10.510.10:FF:000240">
    <property type="entry name" value="Lectin-domain containing receptor kinase A4.3"/>
    <property type="match status" value="1"/>
</dbReference>
<dbReference type="SUPFAM" id="SSF56112">
    <property type="entry name" value="Protein kinase-like (PK-like)"/>
    <property type="match status" value="1"/>
</dbReference>
<dbReference type="GO" id="GO:0004674">
    <property type="term" value="F:protein serine/threonine kinase activity"/>
    <property type="evidence" value="ECO:0007669"/>
    <property type="project" value="UniProtKB-KW"/>
</dbReference>
<dbReference type="CDD" id="cd14066">
    <property type="entry name" value="STKc_IRAK"/>
    <property type="match status" value="1"/>
</dbReference>
<keyword evidence="8" id="KW-0812">Transmembrane</keyword>
<evidence type="ECO:0000256" key="17">
    <source>
        <dbReference type="ARBA" id="ARBA00023180"/>
    </source>
</evidence>
<reference evidence="22" key="1">
    <citation type="submission" date="2024-06" db="EMBL/GenBank/DDBJ databases">
        <authorList>
            <person name="Ryan C."/>
        </authorList>
    </citation>
    <scope>NUCLEOTIDE SEQUENCE [LARGE SCALE GENOMIC DNA]</scope>
</reference>
<dbReference type="InterPro" id="IPR019825">
    <property type="entry name" value="Lectin_legB_Mn/Ca_BS"/>
</dbReference>
<keyword evidence="5" id="KW-1003">Cell membrane</keyword>
<dbReference type="InterPro" id="IPR050528">
    <property type="entry name" value="L-type_Lectin-RKs"/>
</dbReference>
<dbReference type="PANTHER" id="PTHR27007">
    <property type="match status" value="1"/>
</dbReference>
<evidence type="ECO:0000256" key="16">
    <source>
        <dbReference type="ARBA" id="ARBA00023170"/>
    </source>
</evidence>
<dbReference type="PROSITE" id="PS00108">
    <property type="entry name" value="PROTEIN_KINASE_ST"/>
    <property type="match status" value="1"/>
</dbReference>
<dbReference type="Gene3D" id="2.60.120.200">
    <property type="match status" value="1"/>
</dbReference>
<dbReference type="AlphaFoldDB" id="A0ABC9FSN5"/>
<dbReference type="PROSITE" id="PS50011">
    <property type="entry name" value="PROTEIN_KINASE_DOM"/>
    <property type="match status" value="1"/>
</dbReference>
<protein>
    <recommendedName>
        <fullName evidence="4">non-specific serine/threonine protein kinase</fullName>
        <ecNumber evidence="4">2.7.11.1</ecNumber>
    </recommendedName>
</protein>
<keyword evidence="7" id="KW-0808">Transferase</keyword>
<keyword evidence="9 19" id="KW-0732">Signal</keyword>
<evidence type="ECO:0000256" key="10">
    <source>
        <dbReference type="ARBA" id="ARBA00022734"/>
    </source>
</evidence>
<reference evidence="21 22" key="2">
    <citation type="submission" date="2024-10" db="EMBL/GenBank/DDBJ databases">
        <authorList>
            <person name="Ryan C."/>
        </authorList>
    </citation>
    <scope>NUCLEOTIDE SEQUENCE [LARGE SCALE GENOMIC DNA]</scope>
</reference>
<dbReference type="GO" id="GO:0002229">
    <property type="term" value="P:defense response to oomycetes"/>
    <property type="evidence" value="ECO:0007669"/>
    <property type="project" value="UniProtKB-ARBA"/>
</dbReference>
<dbReference type="Pfam" id="PF00139">
    <property type="entry name" value="Lectin_legB"/>
    <property type="match status" value="1"/>
</dbReference>
<dbReference type="PROSITE" id="PS00107">
    <property type="entry name" value="PROTEIN_KINASE_ATP"/>
    <property type="match status" value="1"/>
</dbReference>
<dbReference type="EMBL" id="OZ075117">
    <property type="protein sequence ID" value="CAL5081004.1"/>
    <property type="molecule type" value="Genomic_DNA"/>
</dbReference>
<sequence>MAAGRMSSTTRLLVISLFHFFFFMLGGSRHVVPRAAGLSFDFDFSNASTFSLADFMTAGAAAFHGQLFDLTANAYRAGLSFSVGRVAYAHPVPLRDNATGQVASFTTAFSFVINITDMNNKGDGMAFFLGHYPSTLPPNSEGGALGLCTGVYCVNRTAAGQDRFVAVEFDTFNDSWDPNRTYDHMGINVNSIVSVATITLPSFSLNGQMSSRVDYNGSTGVMDVELRFDRSPKFGDATPVFNVSAKVDLRTALPEQVAIGFSAATGSSIELHQLLSWSFSLVAPWSSPSPGTGVSASSDSRTGLKVALGVTSSVSLLLCIAVLALLRALRRKHLALQEIQLESEAGGKLMDEEFEKGSGPKRFEYGQLAVATRGFSEEEKLGEGGFGAVYRGFLKELDLHVAIKRVSRGSEQGRKEYTSEVKIISRLRHRNLVQLIGWCHEGRELLLVYELMPNGSLNTHLYNPTILLTWPVRYKIVLGLGSALLYLHQEWEQCVVHRDVKPSNIMLDASFGAKLGDFGLARLVDHGHGSHTTNLAGTMGYMDAECLVTGRAGPESDVYSFGVVLLEIACGRPPVVPDQEDQQRVRLVEWVWDLYGRRAIIEAADERMGSDFDRGEMERVLVVGLACAHPDCNLRPSIRQAMSMLQCEVTLPALPVKMPTPKYS</sequence>
<dbReference type="Proteomes" id="UP001497457">
    <property type="component" value="Chromosome 7b"/>
</dbReference>
<proteinExistence type="inferred from homology"/>
<dbReference type="InterPro" id="IPR001220">
    <property type="entry name" value="Legume_lectin_dom"/>
</dbReference>
<evidence type="ECO:0000256" key="15">
    <source>
        <dbReference type="ARBA" id="ARBA00023136"/>
    </source>
</evidence>
<dbReference type="InterPro" id="IPR011009">
    <property type="entry name" value="Kinase-like_dom_sf"/>
</dbReference>
<dbReference type="GO" id="GO:0030246">
    <property type="term" value="F:carbohydrate binding"/>
    <property type="evidence" value="ECO:0007669"/>
    <property type="project" value="UniProtKB-KW"/>
</dbReference>
<dbReference type="InterPro" id="IPR000719">
    <property type="entry name" value="Prot_kinase_dom"/>
</dbReference>